<comment type="caution">
    <text evidence="2">The sequence shown here is derived from an EMBL/GenBank/DDBJ whole genome shotgun (WGS) entry which is preliminary data.</text>
</comment>
<dbReference type="Gene3D" id="1.25.40.20">
    <property type="entry name" value="Ankyrin repeat-containing domain"/>
    <property type="match status" value="1"/>
</dbReference>
<feature type="repeat" description="ANK" evidence="1">
    <location>
        <begin position="162"/>
        <end position="189"/>
    </location>
</feature>
<dbReference type="PROSITE" id="PS50088">
    <property type="entry name" value="ANK_REPEAT"/>
    <property type="match status" value="1"/>
</dbReference>
<dbReference type="Pfam" id="PF00023">
    <property type="entry name" value="Ank"/>
    <property type="match status" value="1"/>
</dbReference>
<dbReference type="InterPro" id="IPR002110">
    <property type="entry name" value="Ankyrin_rpt"/>
</dbReference>
<dbReference type="PROSITE" id="PS50297">
    <property type="entry name" value="ANK_REP_REGION"/>
    <property type="match status" value="1"/>
</dbReference>
<dbReference type="EMBL" id="JAUEPN010000002">
    <property type="protein sequence ID" value="KAK3298777.1"/>
    <property type="molecule type" value="Genomic_DNA"/>
</dbReference>
<dbReference type="Proteomes" id="UP001278766">
    <property type="component" value="Unassembled WGS sequence"/>
</dbReference>
<dbReference type="InterPro" id="IPR036770">
    <property type="entry name" value="Ankyrin_rpt-contain_sf"/>
</dbReference>
<accession>A0AAE0HLJ8</accession>
<proteinExistence type="predicted"/>
<dbReference type="SUPFAM" id="SSF48403">
    <property type="entry name" value="Ankyrin repeat"/>
    <property type="match status" value="1"/>
</dbReference>
<dbReference type="GeneID" id="87842041"/>
<reference evidence="2" key="1">
    <citation type="journal article" date="2023" name="Mol. Phylogenet. Evol.">
        <title>Genome-scale phylogeny and comparative genomics of the fungal order Sordariales.</title>
        <authorList>
            <person name="Hensen N."/>
            <person name="Bonometti L."/>
            <person name="Westerberg I."/>
            <person name="Brannstrom I.O."/>
            <person name="Guillou S."/>
            <person name="Cros-Aarteil S."/>
            <person name="Calhoun S."/>
            <person name="Haridas S."/>
            <person name="Kuo A."/>
            <person name="Mondo S."/>
            <person name="Pangilinan J."/>
            <person name="Riley R."/>
            <person name="LaButti K."/>
            <person name="Andreopoulos B."/>
            <person name="Lipzen A."/>
            <person name="Chen C."/>
            <person name="Yan M."/>
            <person name="Daum C."/>
            <person name="Ng V."/>
            <person name="Clum A."/>
            <person name="Steindorff A."/>
            <person name="Ohm R.A."/>
            <person name="Martin F."/>
            <person name="Silar P."/>
            <person name="Natvig D.O."/>
            <person name="Lalanne C."/>
            <person name="Gautier V."/>
            <person name="Ament-Velasquez S.L."/>
            <person name="Kruys A."/>
            <person name="Hutchinson M.I."/>
            <person name="Powell A.J."/>
            <person name="Barry K."/>
            <person name="Miller A.N."/>
            <person name="Grigoriev I.V."/>
            <person name="Debuchy R."/>
            <person name="Gladieux P."/>
            <person name="Hiltunen Thoren M."/>
            <person name="Johannesson H."/>
        </authorList>
    </citation>
    <scope>NUCLEOTIDE SEQUENCE</scope>
    <source>
        <strain evidence="2">CBS 168.71</strain>
    </source>
</reference>
<keyword evidence="3" id="KW-1185">Reference proteome</keyword>
<protein>
    <submittedName>
        <fullName evidence="2">Uncharacterized protein</fullName>
    </submittedName>
</protein>
<evidence type="ECO:0000313" key="2">
    <source>
        <dbReference type="EMBL" id="KAK3298777.1"/>
    </source>
</evidence>
<keyword evidence="1" id="KW-0040">ANK repeat</keyword>
<dbReference type="RefSeq" id="XP_062662291.1">
    <property type="nucleotide sequence ID" value="XM_062805093.1"/>
</dbReference>
<evidence type="ECO:0000313" key="3">
    <source>
        <dbReference type="Proteomes" id="UP001278766"/>
    </source>
</evidence>
<gene>
    <name evidence="2" type="ORF">B0H64DRAFT_415340</name>
</gene>
<organism evidence="2 3">
    <name type="scientific">Chaetomium fimeti</name>
    <dbReference type="NCBI Taxonomy" id="1854472"/>
    <lineage>
        <taxon>Eukaryota</taxon>
        <taxon>Fungi</taxon>
        <taxon>Dikarya</taxon>
        <taxon>Ascomycota</taxon>
        <taxon>Pezizomycotina</taxon>
        <taxon>Sordariomycetes</taxon>
        <taxon>Sordariomycetidae</taxon>
        <taxon>Sordariales</taxon>
        <taxon>Chaetomiaceae</taxon>
        <taxon>Chaetomium</taxon>
    </lineage>
</organism>
<reference evidence="2" key="2">
    <citation type="submission" date="2023-06" db="EMBL/GenBank/DDBJ databases">
        <authorList>
            <consortium name="Lawrence Berkeley National Laboratory"/>
            <person name="Haridas S."/>
            <person name="Hensen N."/>
            <person name="Bonometti L."/>
            <person name="Westerberg I."/>
            <person name="Brannstrom I.O."/>
            <person name="Guillou S."/>
            <person name="Cros-Aarteil S."/>
            <person name="Calhoun S."/>
            <person name="Kuo A."/>
            <person name="Mondo S."/>
            <person name="Pangilinan J."/>
            <person name="Riley R."/>
            <person name="Labutti K."/>
            <person name="Andreopoulos B."/>
            <person name="Lipzen A."/>
            <person name="Chen C."/>
            <person name="Yanf M."/>
            <person name="Daum C."/>
            <person name="Ng V."/>
            <person name="Clum A."/>
            <person name="Steindorff A."/>
            <person name="Ohm R."/>
            <person name="Martin F."/>
            <person name="Silar P."/>
            <person name="Natvig D."/>
            <person name="Lalanne C."/>
            <person name="Gautier V."/>
            <person name="Ament-Velasquez S.L."/>
            <person name="Kruys A."/>
            <person name="Hutchinson M.I."/>
            <person name="Powell A.J."/>
            <person name="Barry K."/>
            <person name="Miller A.N."/>
            <person name="Grigoriev I.V."/>
            <person name="Debuchy R."/>
            <person name="Gladieux P."/>
            <person name="Thoren M.H."/>
            <person name="Johannesson H."/>
        </authorList>
    </citation>
    <scope>NUCLEOTIDE SEQUENCE</scope>
    <source>
        <strain evidence="2">CBS 168.71</strain>
    </source>
</reference>
<name>A0AAE0HLJ8_9PEZI</name>
<dbReference type="AlphaFoldDB" id="A0AAE0HLJ8"/>
<sequence>MDSPGPSLAALMTLPVEIVLYIADQLHDWWDIHNLMRAYVGCKDPNGDTTRRFQKLMFRTDARNARTLAYLNTSYKDQPFMRMNPEMLACHWAILMGDVKVALSAMPEYRAQGNGTHLFGPWYWRRVPVNLCPSGHEKNLTWGPICLNRSKGAVGPKRSVPFGVTALDLAAHQGRKDFVELLIDEGAEVGWSHPDKDGSAGKRTCVLAALCDWGLDLYVSEEQQAETWADVEELDGEQQTADETVDEDAVENTHDTVAYRLQSLGEEKLQVEEALFITMMEEGIDRPLNANQLRWTLETVLQGYAKRASSNPHPRLLIHYIKIVNYLTARGATFEGLHKKSVKILAIIGSYWRDS</sequence>
<evidence type="ECO:0000256" key="1">
    <source>
        <dbReference type="PROSITE-ProRule" id="PRU00023"/>
    </source>
</evidence>